<evidence type="ECO:0000313" key="2">
    <source>
        <dbReference type="Proteomes" id="UP000236726"/>
    </source>
</evidence>
<reference evidence="1 2" key="1">
    <citation type="submission" date="2016-10" db="EMBL/GenBank/DDBJ databases">
        <authorList>
            <person name="de Groot N.N."/>
        </authorList>
    </citation>
    <scope>NUCLEOTIDE SEQUENCE [LARGE SCALE GENOMIC DNA]</scope>
    <source>
        <strain evidence="1 2">D15d</strain>
    </source>
</reference>
<dbReference type="PANTHER" id="PTHR37816">
    <property type="entry name" value="YALI0E33011P"/>
    <property type="match status" value="1"/>
</dbReference>
<accession>A0A1H5V6W3</accession>
<dbReference type="RefSeq" id="WP_103952945.1">
    <property type="nucleotide sequence ID" value="NZ_FNUL01000010.1"/>
</dbReference>
<gene>
    <name evidence="1" type="ORF">SAMN05216537_1102</name>
</gene>
<keyword evidence="1" id="KW-0418">Kinase</keyword>
<name>A0A1H5V6W3_9FIRM</name>
<evidence type="ECO:0000313" key="1">
    <source>
        <dbReference type="EMBL" id="SEF82934.1"/>
    </source>
</evidence>
<dbReference type="PANTHER" id="PTHR37816:SF3">
    <property type="entry name" value="MODULATES DNA TOPOLOGY"/>
    <property type="match status" value="1"/>
</dbReference>
<dbReference type="AlphaFoldDB" id="A0A1H5V6W3"/>
<dbReference type="Proteomes" id="UP000236726">
    <property type="component" value="Unassembled WGS sequence"/>
</dbReference>
<dbReference type="GO" id="GO:0016301">
    <property type="term" value="F:kinase activity"/>
    <property type="evidence" value="ECO:0007669"/>
    <property type="project" value="UniProtKB-KW"/>
</dbReference>
<organism evidence="1 2">
    <name type="scientific">Lachnospira multipara</name>
    <dbReference type="NCBI Taxonomy" id="28051"/>
    <lineage>
        <taxon>Bacteria</taxon>
        <taxon>Bacillati</taxon>
        <taxon>Bacillota</taxon>
        <taxon>Clostridia</taxon>
        <taxon>Lachnospirales</taxon>
        <taxon>Lachnospiraceae</taxon>
        <taxon>Lachnospira</taxon>
    </lineage>
</organism>
<dbReference type="EMBL" id="FNUL01000010">
    <property type="protein sequence ID" value="SEF82934.1"/>
    <property type="molecule type" value="Genomic_DNA"/>
</dbReference>
<protein>
    <submittedName>
        <fullName evidence="1">Adenylate kinase</fullName>
    </submittedName>
</protein>
<keyword evidence="2" id="KW-1185">Reference proteome</keyword>
<dbReference type="Gene3D" id="3.40.50.300">
    <property type="entry name" value="P-loop containing nucleotide triphosphate hydrolases"/>
    <property type="match status" value="1"/>
</dbReference>
<dbReference type="SUPFAM" id="SSF52540">
    <property type="entry name" value="P-loop containing nucleoside triphosphate hydrolases"/>
    <property type="match status" value="1"/>
</dbReference>
<sequence>MDRKKIIIIGCPGSGKSTFARRLHDVTGLPIYHLDNLFWKADRTHISRDEFDTRLNEYMQGDCWIIDGNYSRTYEIRIAACDTVIFLDYGEEVCMQGITNRVGKVREDMPWIEDELDPELVEMVQQYETQNKPVLQDLFRKYPEKEVITFYNRDEAMKWLVSEYIVV</sequence>
<keyword evidence="1" id="KW-0808">Transferase</keyword>
<proteinExistence type="predicted"/>
<dbReference type="InterPro" id="IPR052922">
    <property type="entry name" value="Cytidylate_Kinase-2"/>
</dbReference>
<dbReference type="InterPro" id="IPR027417">
    <property type="entry name" value="P-loop_NTPase"/>
</dbReference>